<feature type="signal peptide" evidence="1">
    <location>
        <begin position="1"/>
        <end position="16"/>
    </location>
</feature>
<sequence length="103" mass="11422">MIFKIAVAALSALCFAHRPCCSHIRSGYDRHPEHNSYGYKGYEGKESYSKGYDSYGKVMTRTARATARTGYDSYGTSYGYDHGKGYGYDSCGKGWGYGKGYDS</sequence>
<accession>A0A4P9W1M5</accession>
<protein>
    <submittedName>
        <fullName evidence="2">Uncharacterized protein</fullName>
    </submittedName>
</protein>
<evidence type="ECO:0000256" key="1">
    <source>
        <dbReference type="SAM" id="SignalP"/>
    </source>
</evidence>
<keyword evidence="1" id="KW-0732">Signal</keyword>
<reference evidence="3" key="1">
    <citation type="journal article" date="2018" name="Nat. Microbiol.">
        <title>Leveraging single-cell genomics to expand the fungal tree of life.</title>
        <authorList>
            <person name="Ahrendt S.R."/>
            <person name="Quandt C.A."/>
            <person name="Ciobanu D."/>
            <person name="Clum A."/>
            <person name="Salamov A."/>
            <person name="Andreopoulos B."/>
            <person name="Cheng J.F."/>
            <person name="Woyke T."/>
            <person name="Pelin A."/>
            <person name="Henrissat B."/>
            <person name="Reynolds N.K."/>
            <person name="Benny G.L."/>
            <person name="Smith M.E."/>
            <person name="James T.Y."/>
            <person name="Grigoriev I.V."/>
        </authorList>
    </citation>
    <scope>NUCLEOTIDE SEQUENCE [LARGE SCALE GENOMIC DNA]</scope>
</reference>
<gene>
    <name evidence="2" type="ORF">BDK51DRAFT_34381</name>
</gene>
<organism evidence="2 3">
    <name type="scientific">Blyttiomyces helicus</name>
    <dbReference type="NCBI Taxonomy" id="388810"/>
    <lineage>
        <taxon>Eukaryota</taxon>
        <taxon>Fungi</taxon>
        <taxon>Fungi incertae sedis</taxon>
        <taxon>Chytridiomycota</taxon>
        <taxon>Chytridiomycota incertae sedis</taxon>
        <taxon>Chytridiomycetes</taxon>
        <taxon>Chytridiomycetes incertae sedis</taxon>
        <taxon>Blyttiomyces</taxon>
    </lineage>
</organism>
<evidence type="ECO:0000313" key="3">
    <source>
        <dbReference type="Proteomes" id="UP000269721"/>
    </source>
</evidence>
<dbReference type="AlphaFoldDB" id="A0A4P9W1M5"/>
<keyword evidence="3" id="KW-1185">Reference proteome</keyword>
<feature type="chain" id="PRO_5020369558" evidence="1">
    <location>
        <begin position="17"/>
        <end position="103"/>
    </location>
</feature>
<dbReference type="EMBL" id="KZ999257">
    <property type="protein sequence ID" value="RKO85255.1"/>
    <property type="molecule type" value="Genomic_DNA"/>
</dbReference>
<evidence type="ECO:0000313" key="2">
    <source>
        <dbReference type="EMBL" id="RKO85255.1"/>
    </source>
</evidence>
<proteinExistence type="predicted"/>
<dbReference type="Proteomes" id="UP000269721">
    <property type="component" value="Unassembled WGS sequence"/>
</dbReference>
<name>A0A4P9W1M5_9FUNG</name>